<keyword evidence="5" id="KW-1185">Reference proteome</keyword>
<dbReference type="PANTHER" id="PTHR13395:SF6">
    <property type="entry name" value="SISTER CHROMATID COHESION PROTEIN DCC1"/>
    <property type="match status" value="1"/>
</dbReference>
<reference evidence="4" key="2">
    <citation type="submission" date="2025-09" db="UniProtKB">
        <authorList>
            <consortium name="Ensembl"/>
        </authorList>
    </citation>
    <scope>IDENTIFICATION</scope>
</reference>
<evidence type="ECO:0000256" key="2">
    <source>
        <dbReference type="ARBA" id="ARBA00017682"/>
    </source>
</evidence>
<evidence type="ECO:0000256" key="3">
    <source>
        <dbReference type="ARBA" id="ARBA00022705"/>
    </source>
</evidence>
<dbReference type="GO" id="GO:0000785">
    <property type="term" value="C:chromatin"/>
    <property type="evidence" value="ECO:0007669"/>
    <property type="project" value="TreeGrafter"/>
</dbReference>
<dbReference type="GO" id="GO:0034088">
    <property type="term" value="P:maintenance of mitotic sister chromatid cohesion"/>
    <property type="evidence" value="ECO:0007669"/>
    <property type="project" value="TreeGrafter"/>
</dbReference>
<name>A0A8D0BAF3_SALMN</name>
<dbReference type="GO" id="GO:0006260">
    <property type="term" value="P:DNA replication"/>
    <property type="evidence" value="ECO:0007669"/>
    <property type="project" value="UniProtKB-KW"/>
</dbReference>
<dbReference type="Proteomes" id="UP000694421">
    <property type="component" value="Unplaced"/>
</dbReference>
<dbReference type="Ensembl" id="ENSSMRT00000006560.1">
    <property type="protein sequence ID" value="ENSSMRP00000005581.1"/>
    <property type="gene ID" value="ENSSMRG00000004527.1"/>
</dbReference>
<comment type="similarity">
    <text evidence="1">Belongs to the DCC1 family.</text>
</comment>
<proteinExistence type="inferred from homology"/>
<evidence type="ECO:0000313" key="4">
    <source>
        <dbReference type="Ensembl" id="ENSSMRP00000005581.1"/>
    </source>
</evidence>
<sequence length="187" mass="21875">MAACYIKGHWRILDFDYEMNLLNHVTQLIYTESWSLDRVPLSTCLQELGYGKKYICEDETYFETDEEKILWQQSVPEGIVTRLDQLKGLALVDQSSRPETIFLLNVEDLPKDNQRRFNSLFTITEKWTEAEITPYIQDVCSEKQIVGALLTKYCRSSMQNGLKVCNSRRLTSVRSNSDLELKIIYRQ</sequence>
<dbReference type="AlphaFoldDB" id="A0A8D0BAF3"/>
<dbReference type="GO" id="GO:0000775">
    <property type="term" value="C:chromosome, centromeric region"/>
    <property type="evidence" value="ECO:0007669"/>
    <property type="project" value="TreeGrafter"/>
</dbReference>
<organism evidence="4 5">
    <name type="scientific">Salvator merianae</name>
    <name type="common">Argentine black and white tegu</name>
    <name type="synonym">Tupinambis merianae</name>
    <dbReference type="NCBI Taxonomy" id="96440"/>
    <lineage>
        <taxon>Eukaryota</taxon>
        <taxon>Metazoa</taxon>
        <taxon>Chordata</taxon>
        <taxon>Craniata</taxon>
        <taxon>Vertebrata</taxon>
        <taxon>Euteleostomi</taxon>
        <taxon>Lepidosauria</taxon>
        <taxon>Squamata</taxon>
        <taxon>Bifurcata</taxon>
        <taxon>Unidentata</taxon>
        <taxon>Episquamata</taxon>
        <taxon>Laterata</taxon>
        <taxon>Teiioidea</taxon>
        <taxon>Teiidae</taxon>
        <taxon>Salvator</taxon>
    </lineage>
</organism>
<reference evidence="4" key="1">
    <citation type="submission" date="2025-08" db="UniProtKB">
        <authorList>
            <consortium name="Ensembl"/>
        </authorList>
    </citation>
    <scope>IDENTIFICATION</scope>
</reference>
<dbReference type="InterPro" id="IPR019128">
    <property type="entry name" value="Dcc1"/>
</dbReference>
<keyword evidence="3" id="KW-0235">DNA replication</keyword>
<evidence type="ECO:0000256" key="1">
    <source>
        <dbReference type="ARBA" id="ARBA00007017"/>
    </source>
</evidence>
<evidence type="ECO:0000313" key="5">
    <source>
        <dbReference type="Proteomes" id="UP000694421"/>
    </source>
</evidence>
<dbReference type="PANTHER" id="PTHR13395">
    <property type="entry name" value="SISTER CHROMATID COHESION PROTEIN DCC1-RELATED"/>
    <property type="match status" value="1"/>
</dbReference>
<dbReference type="GeneTree" id="ENSGT00390000017400"/>
<dbReference type="Pfam" id="PF09724">
    <property type="entry name" value="Dcc1"/>
    <property type="match status" value="2"/>
</dbReference>
<dbReference type="GO" id="GO:0031390">
    <property type="term" value="C:Ctf18 RFC-like complex"/>
    <property type="evidence" value="ECO:0007669"/>
    <property type="project" value="InterPro"/>
</dbReference>
<protein>
    <recommendedName>
        <fullName evidence="2">Sister chromatid cohesion protein DCC1</fullName>
    </recommendedName>
</protein>
<accession>A0A8D0BAF3</accession>